<proteinExistence type="predicted"/>
<sequence length="98" mass="10930">MTTQETPEPFRCSSFDMITIWAVRDPQSSASVVPGVSGYPAYSAGMTVNENPIHLVYRVPKSNYRSYAEGGLLFYNLYSSPTEIATDSTYTYVEMILP</sequence>
<evidence type="ECO:0000313" key="1">
    <source>
        <dbReference type="EMBL" id="AKJ19953.1"/>
    </source>
</evidence>
<dbReference type="AlphaFoldDB" id="A0A0G3B1E6"/>
<protein>
    <submittedName>
        <fullName evidence="1">Uncharacterized protein</fullName>
    </submittedName>
</protein>
<geneLocation type="plasmid" evidence="1">
    <name>pF8475</name>
</geneLocation>
<dbReference type="EMBL" id="KP899804">
    <property type="protein sequence ID" value="AKJ19953.1"/>
    <property type="molecule type" value="Genomic_DNA"/>
</dbReference>
<organism evidence="1">
    <name type="scientific">Salmonella typhimurium</name>
    <dbReference type="NCBI Taxonomy" id="90371"/>
    <lineage>
        <taxon>Bacteria</taxon>
        <taxon>Pseudomonadati</taxon>
        <taxon>Pseudomonadota</taxon>
        <taxon>Gammaproteobacteria</taxon>
        <taxon>Enterobacterales</taxon>
        <taxon>Enterobacteriaceae</taxon>
        <taxon>Salmonella</taxon>
    </lineage>
</organism>
<name>A0A0G3B1E6_SALTM</name>
<dbReference type="PATRIC" id="fig|28901.787.peg.5080"/>
<accession>A0A0G3B1E6</accession>
<reference evidence="1" key="1">
    <citation type="submission" date="2015-03" db="EMBL/GenBank/DDBJ databases">
        <title>Complete genome sequences of four Salmonella Typhimurium IncHI1 plasmids and their characteristics.</title>
        <authorList>
            <person name="Kubasova T."/>
            <person name="Matiasovicova J."/>
            <person name="Cejkova D."/>
            <person name="Sekelova Z."/>
            <person name="Polansky O."/>
            <person name="Medvecky M."/>
            <person name="Rychlik I."/>
            <person name="Juricova H."/>
        </authorList>
    </citation>
    <scope>NUCLEOTIDE SEQUENCE</scope>
    <source>
        <strain evidence="1">F8475</strain>
        <plasmid evidence="1">pF8475</plasmid>
    </source>
</reference>
<keyword evidence="1" id="KW-0614">Plasmid</keyword>